<dbReference type="EMBL" id="JAPUBN010000013">
    <property type="protein sequence ID" value="MCZ2721317.1"/>
    <property type="molecule type" value="Genomic_DNA"/>
</dbReference>
<dbReference type="Proteomes" id="UP001149719">
    <property type="component" value="Unassembled WGS sequence"/>
</dbReference>
<dbReference type="PANTHER" id="PTHR10584">
    <property type="entry name" value="SUGAR KINASE"/>
    <property type="match status" value="1"/>
</dbReference>
<dbReference type="CDD" id="cd01941">
    <property type="entry name" value="YeiC_kinase_like"/>
    <property type="match status" value="1"/>
</dbReference>
<dbReference type="Gene3D" id="1.10.10.10">
    <property type="entry name" value="Winged helix-like DNA-binding domain superfamily/Winged helix DNA-binding domain"/>
    <property type="match status" value="1"/>
</dbReference>
<dbReference type="InterPro" id="IPR011611">
    <property type="entry name" value="PfkB_dom"/>
</dbReference>
<dbReference type="InterPro" id="IPR002139">
    <property type="entry name" value="Ribo/fructo_kinase"/>
</dbReference>
<reference evidence="4" key="1">
    <citation type="submission" date="2022-12" db="EMBL/GenBank/DDBJ databases">
        <title>Marinomonas 15G1-11 sp. nov, isolated from marine algae.</title>
        <authorList>
            <person name="Butt M."/>
            <person name="Choi D.G."/>
            <person name="Kim J.M."/>
            <person name="Lee J.K."/>
            <person name="Baek J.H."/>
            <person name="Jeon C.O."/>
        </authorList>
    </citation>
    <scope>NUCLEOTIDE SEQUENCE</scope>
    <source>
        <strain evidence="4">15G1-11</strain>
    </source>
</reference>
<keyword evidence="1" id="KW-0808">Transferase</keyword>
<comment type="caution">
    <text evidence="4">The sequence shown here is derived from an EMBL/GenBank/DDBJ whole genome shotgun (WGS) entry which is preliminary data.</text>
</comment>
<evidence type="ECO:0000256" key="1">
    <source>
        <dbReference type="ARBA" id="ARBA00022679"/>
    </source>
</evidence>
<dbReference type="RefSeq" id="WP_269123993.1">
    <property type="nucleotide sequence ID" value="NZ_JAPUBN010000013.1"/>
</dbReference>
<dbReference type="Gene3D" id="3.40.1190.20">
    <property type="match status" value="1"/>
</dbReference>
<organism evidence="4 5">
    <name type="scientific">Marinomonas phaeophyticola</name>
    <dbReference type="NCBI Taxonomy" id="3004091"/>
    <lineage>
        <taxon>Bacteria</taxon>
        <taxon>Pseudomonadati</taxon>
        <taxon>Pseudomonadota</taxon>
        <taxon>Gammaproteobacteria</taxon>
        <taxon>Oceanospirillales</taxon>
        <taxon>Oceanospirillaceae</taxon>
        <taxon>Marinomonas</taxon>
    </lineage>
</organism>
<evidence type="ECO:0000259" key="3">
    <source>
        <dbReference type="Pfam" id="PF00294"/>
    </source>
</evidence>
<gene>
    <name evidence="4" type="ORF">O1D97_06565</name>
</gene>
<dbReference type="Pfam" id="PF13412">
    <property type="entry name" value="HTH_24"/>
    <property type="match status" value="1"/>
</dbReference>
<name>A0ABT4JSF9_9GAMM</name>
<sequence>MTEQEERVLTAVKQSPLATQQELADSLSMTRESIAGHIMRLTRAGYILGKGYIIPQPDTLLIIGGCNLDINGSPLHKMKLADSNPGIIQQSAGGVGRNIAENIARLNNQIHFLSIVGQDSSGDWLLEKNRQCGISTQDIIRHPEFNTSSYLSINDEKGQLVSAIADMKIIDALDAKRLESKMPLLQSTNRILIEANLAPNSIEWLSRLSLDVDFYADAVSASKAPRLQPILARLSLLKVNRDEAKSLLNMPLNNPITDAELAQAIINQGVTAVLLSLGSDGVLYKDEKSMLSIPVFPTTPVSDTGAGDALFAGFIHAQSKDWPLKERLEFAVACAGVTLECEQANDPNFSEETVIKWIKTKS</sequence>
<dbReference type="InterPro" id="IPR029056">
    <property type="entry name" value="Ribokinase-like"/>
</dbReference>
<keyword evidence="2 4" id="KW-0418">Kinase</keyword>
<evidence type="ECO:0000313" key="5">
    <source>
        <dbReference type="Proteomes" id="UP001149719"/>
    </source>
</evidence>
<dbReference type="Pfam" id="PF00294">
    <property type="entry name" value="PfkB"/>
    <property type="match status" value="1"/>
</dbReference>
<dbReference type="SUPFAM" id="SSF53613">
    <property type="entry name" value="Ribokinase-like"/>
    <property type="match status" value="1"/>
</dbReference>
<evidence type="ECO:0000313" key="4">
    <source>
        <dbReference type="EMBL" id="MCZ2721317.1"/>
    </source>
</evidence>
<feature type="domain" description="Carbohydrate kinase PfkB" evidence="3">
    <location>
        <begin position="62"/>
        <end position="347"/>
    </location>
</feature>
<keyword evidence="5" id="KW-1185">Reference proteome</keyword>
<proteinExistence type="predicted"/>
<protein>
    <submittedName>
        <fullName evidence="4">PfkB family carbohydrate kinase</fullName>
    </submittedName>
</protein>
<dbReference type="InterPro" id="IPR036390">
    <property type="entry name" value="WH_DNA-bd_sf"/>
</dbReference>
<dbReference type="GO" id="GO:0016301">
    <property type="term" value="F:kinase activity"/>
    <property type="evidence" value="ECO:0007669"/>
    <property type="project" value="UniProtKB-KW"/>
</dbReference>
<evidence type="ECO:0000256" key="2">
    <source>
        <dbReference type="ARBA" id="ARBA00022777"/>
    </source>
</evidence>
<dbReference type="PANTHER" id="PTHR10584:SF166">
    <property type="entry name" value="RIBOKINASE"/>
    <property type="match status" value="1"/>
</dbReference>
<dbReference type="PRINTS" id="PR00990">
    <property type="entry name" value="RIBOKINASE"/>
</dbReference>
<dbReference type="SUPFAM" id="SSF46785">
    <property type="entry name" value="Winged helix' DNA-binding domain"/>
    <property type="match status" value="1"/>
</dbReference>
<accession>A0ABT4JSF9</accession>
<dbReference type="InterPro" id="IPR036388">
    <property type="entry name" value="WH-like_DNA-bd_sf"/>
</dbReference>